<name>A0ACC0XGX9_9ROSI</name>
<sequence length="89" mass="10021">MVNFYRKLGIGIVTYSPLARGFFGGTTKIKNFDNNFGSLRVKLTKDDLEEISAVIPINEVAGSRFKDDNYLRVSWKFAITPTKEIPAAF</sequence>
<evidence type="ECO:0000313" key="1">
    <source>
        <dbReference type="EMBL" id="KAJ0015306.1"/>
    </source>
</evidence>
<protein>
    <submittedName>
        <fullName evidence="1">Uncharacterized protein</fullName>
    </submittedName>
</protein>
<accession>A0ACC0XGX9</accession>
<keyword evidence="2" id="KW-1185">Reference proteome</keyword>
<evidence type="ECO:0000313" key="2">
    <source>
        <dbReference type="Proteomes" id="UP001163603"/>
    </source>
</evidence>
<dbReference type="EMBL" id="CM047748">
    <property type="protein sequence ID" value="KAJ0015306.1"/>
    <property type="molecule type" value="Genomic_DNA"/>
</dbReference>
<comment type="caution">
    <text evidence="1">The sequence shown here is derived from an EMBL/GenBank/DDBJ whole genome shotgun (WGS) entry which is preliminary data.</text>
</comment>
<reference evidence="2" key="1">
    <citation type="journal article" date="2023" name="G3 (Bethesda)">
        <title>Genome assembly and association tests identify interacting loci associated with vigor, precocity, and sex in interspecific pistachio rootstocks.</title>
        <authorList>
            <person name="Palmer W."/>
            <person name="Jacygrad E."/>
            <person name="Sagayaradj S."/>
            <person name="Cavanaugh K."/>
            <person name="Han R."/>
            <person name="Bertier L."/>
            <person name="Beede B."/>
            <person name="Kafkas S."/>
            <person name="Golino D."/>
            <person name="Preece J."/>
            <person name="Michelmore R."/>
        </authorList>
    </citation>
    <scope>NUCLEOTIDE SEQUENCE [LARGE SCALE GENOMIC DNA]</scope>
</reference>
<proteinExistence type="predicted"/>
<organism evidence="1 2">
    <name type="scientific">Pistacia integerrima</name>
    <dbReference type="NCBI Taxonomy" id="434235"/>
    <lineage>
        <taxon>Eukaryota</taxon>
        <taxon>Viridiplantae</taxon>
        <taxon>Streptophyta</taxon>
        <taxon>Embryophyta</taxon>
        <taxon>Tracheophyta</taxon>
        <taxon>Spermatophyta</taxon>
        <taxon>Magnoliopsida</taxon>
        <taxon>eudicotyledons</taxon>
        <taxon>Gunneridae</taxon>
        <taxon>Pentapetalae</taxon>
        <taxon>rosids</taxon>
        <taxon>malvids</taxon>
        <taxon>Sapindales</taxon>
        <taxon>Anacardiaceae</taxon>
        <taxon>Pistacia</taxon>
    </lineage>
</organism>
<dbReference type="Proteomes" id="UP001163603">
    <property type="component" value="Chromosome 13"/>
</dbReference>
<gene>
    <name evidence="1" type="ORF">Pint_20515</name>
</gene>